<dbReference type="SUPFAM" id="SSF141371">
    <property type="entry name" value="PilZ domain-like"/>
    <property type="match status" value="1"/>
</dbReference>
<dbReference type="EMBL" id="FLQX01000120">
    <property type="protein sequence ID" value="SBT07421.1"/>
    <property type="molecule type" value="Genomic_DNA"/>
</dbReference>
<dbReference type="GO" id="GO:0035438">
    <property type="term" value="F:cyclic-di-GMP binding"/>
    <property type="evidence" value="ECO:0007669"/>
    <property type="project" value="InterPro"/>
</dbReference>
<proteinExistence type="predicted"/>
<name>A0A1A8XRV9_9PROT</name>
<dbReference type="RefSeq" id="WP_186407688.1">
    <property type="nucleotide sequence ID" value="NZ_FLQX01000120.1"/>
</dbReference>
<evidence type="ECO:0000313" key="3">
    <source>
        <dbReference type="Proteomes" id="UP000199169"/>
    </source>
</evidence>
<evidence type="ECO:0000259" key="1">
    <source>
        <dbReference type="Pfam" id="PF07238"/>
    </source>
</evidence>
<gene>
    <name evidence="2" type="ORF">ACCAA_430027</name>
</gene>
<organism evidence="2 3">
    <name type="scientific">Candidatus Accumulibacter aalborgensis</name>
    <dbReference type="NCBI Taxonomy" id="1860102"/>
    <lineage>
        <taxon>Bacteria</taxon>
        <taxon>Pseudomonadati</taxon>
        <taxon>Pseudomonadota</taxon>
        <taxon>Betaproteobacteria</taxon>
        <taxon>Candidatus Accumulibacter</taxon>
    </lineage>
</organism>
<dbReference type="InterPro" id="IPR009875">
    <property type="entry name" value="PilZ_domain"/>
</dbReference>
<dbReference type="Proteomes" id="UP000199169">
    <property type="component" value="Unassembled WGS sequence"/>
</dbReference>
<evidence type="ECO:0000313" key="2">
    <source>
        <dbReference type="EMBL" id="SBT07421.1"/>
    </source>
</evidence>
<dbReference type="STRING" id="1860102.ACCAA_430027"/>
<dbReference type="Gene3D" id="2.40.10.220">
    <property type="entry name" value="predicted glycosyltransferase like domains"/>
    <property type="match status" value="1"/>
</dbReference>
<dbReference type="Pfam" id="PF07238">
    <property type="entry name" value="PilZ"/>
    <property type="match status" value="1"/>
</dbReference>
<sequence>MESAQTGGRSFLRHPVDIPIEIEAEDVRQREPRRLKDVSLGGLACRSERPLTIGAGVVVTIPLVTPVFHAPCSVVWCRRHGSHYEVGIRFTQVEDIFAARMVEQVCQIEHYRQEVLRHEGRALDGETAAQEWIARYAADFPALDSRH</sequence>
<protein>
    <submittedName>
        <fullName evidence="2">Type IV pilus assembly PilZ</fullName>
    </submittedName>
</protein>
<reference evidence="2 3" key="1">
    <citation type="submission" date="2016-06" db="EMBL/GenBank/DDBJ databases">
        <authorList>
            <person name="Kjaerup R.B."/>
            <person name="Dalgaard T.S."/>
            <person name="Juul-Madsen H.R."/>
        </authorList>
    </citation>
    <scope>NUCLEOTIDE SEQUENCE [LARGE SCALE GENOMIC DNA]</scope>
    <source>
        <strain evidence="2">3</strain>
    </source>
</reference>
<accession>A0A1A8XRV9</accession>
<dbReference type="AlphaFoldDB" id="A0A1A8XRV9"/>
<keyword evidence="3" id="KW-1185">Reference proteome</keyword>
<feature type="domain" description="PilZ" evidence="1">
    <location>
        <begin position="9"/>
        <end position="96"/>
    </location>
</feature>